<dbReference type="PANTHER" id="PTHR46033">
    <property type="entry name" value="PROTEIN MAIN-LIKE 2"/>
    <property type="match status" value="1"/>
</dbReference>
<evidence type="ECO:0000313" key="3">
    <source>
        <dbReference type="Proteomes" id="UP000541444"/>
    </source>
</evidence>
<gene>
    <name evidence="2" type="ORF">GIB67_041428</name>
</gene>
<dbReference type="InterPro" id="IPR044824">
    <property type="entry name" value="MAIN-like"/>
</dbReference>
<accession>A0A7J7LRF4</accession>
<dbReference type="PANTHER" id="PTHR46033:SF8">
    <property type="entry name" value="PROTEIN MAINTENANCE OF MERISTEMS-LIKE"/>
    <property type="match status" value="1"/>
</dbReference>
<sequence length="253" mass="29704">MGFEEVCSIKAGNSDNRLIHDLIERWWPFTHTFHFPIRELGFTPLDFVMLMGISFGRGRKLSYYEMYSKLEEADKMFPVITITNIRYGNITLTHLKKWKEHLNLYLHNYDPQMNIVYVRAFIAYIMGNLFFSNGSTSFREGYLTALTDHNIIGASPFDWGTPIMAALYWRLDEVSVLRDGNVKKSIAGFYAMLEFWFFEYCRVRMYLVKAINLSRGKSYFSVKLPEGYIGVSSIWPQYALVFRRPVYASDDRE</sequence>
<feature type="domain" description="Aminotransferase-like plant mobile" evidence="1">
    <location>
        <begin position="4"/>
        <end position="202"/>
    </location>
</feature>
<dbReference type="AlphaFoldDB" id="A0A7J7LRF4"/>
<dbReference type="InterPro" id="IPR019557">
    <property type="entry name" value="AminoTfrase-like_pln_mobile"/>
</dbReference>
<proteinExistence type="predicted"/>
<dbReference type="Proteomes" id="UP000541444">
    <property type="component" value="Unassembled WGS sequence"/>
</dbReference>
<evidence type="ECO:0000313" key="2">
    <source>
        <dbReference type="EMBL" id="KAF6145233.1"/>
    </source>
</evidence>
<keyword evidence="3" id="KW-1185">Reference proteome</keyword>
<dbReference type="OrthoDB" id="1674198at2759"/>
<evidence type="ECO:0000259" key="1">
    <source>
        <dbReference type="Pfam" id="PF10536"/>
    </source>
</evidence>
<protein>
    <recommendedName>
        <fullName evidence="1">Aminotransferase-like plant mobile domain-containing protein</fullName>
    </recommendedName>
</protein>
<dbReference type="GO" id="GO:0010073">
    <property type="term" value="P:meristem maintenance"/>
    <property type="evidence" value="ECO:0007669"/>
    <property type="project" value="InterPro"/>
</dbReference>
<dbReference type="EMBL" id="JACGCM010002082">
    <property type="protein sequence ID" value="KAF6145233.1"/>
    <property type="molecule type" value="Genomic_DNA"/>
</dbReference>
<dbReference type="Pfam" id="PF10536">
    <property type="entry name" value="PMD"/>
    <property type="match status" value="1"/>
</dbReference>
<organism evidence="2 3">
    <name type="scientific">Kingdonia uniflora</name>
    <dbReference type="NCBI Taxonomy" id="39325"/>
    <lineage>
        <taxon>Eukaryota</taxon>
        <taxon>Viridiplantae</taxon>
        <taxon>Streptophyta</taxon>
        <taxon>Embryophyta</taxon>
        <taxon>Tracheophyta</taxon>
        <taxon>Spermatophyta</taxon>
        <taxon>Magnoliopsida</taxon>
        <taxon>Ranunculales</taxon>
        <taxon>Circaeasteraceae</taxon>
        <taxon>Kingdonia</taxon>
    </lineage>
</organism>
<comment type="caution">
    <text evidence="2">The sequence shown here is derived from an EMBL/GenBank/DDBJ whole genome shotgun (WGS) entry which is preliminary data.</text>
</comment>
<name>A0A7J7LRF4_9MAGN</name>
<reference evidence="2 3" key="1">
    <citation type="journal article" date="2020" name="IScience">
        <title>Genome Sequencing of the Endangered Kingdonia uniflora (Circaeasteraceae, Ranunculales) Reveals Potential Mechanisms of Evolutionary Specialization.</title>
        <authorList>
            <person name="Sun Y."/>
            <person name="Deng T."/>
            <person name="Zhang A."/>
            <person name="Moore M.J."/>
            <person name="Landis J.B."/>
            <person name="Lin N."/>
            <person name="Zhang H."/>
            <person name="Zhang X."/>
            <person name="Huang J."/>
            <person name="Zhang X."/>
            <person name="Sun H."/>
            <person name="Wang H."/>
        </authorList>
    </citation>
    <scope>NUCLEOTIDE SEQUENCE [LARGE SCALE GENOMIC DNA]</scope>
    <source>
        <strain evidence="2">TB1705</strain>
        <tissue evidence="2">Leaf</tissue>
    </source>
</reference>